<gene>
    <name evidence="1" type="ORF">ATO3_19395</name>
</gene>
<dbReference type="AlphaFoldDB" id="A0A225NEH0"/>
<proteinExistence type="predicted"/>
<organism evidence="1 2">
    <name type="scientific">Marinibacterium profundimaris</name>
    <dbReference type="NCBI Taxonomy" id="1679460"/>
    <lineage>
        <taxon>Bacteria</taxon>
        <taxon>Pseudomonadati</taxon>
        <taxon>Pseudomonadota</taxon>
        <taxon>Alphaproteobacteria</taxon>
        <taxon>Rhodobacterales</taxon>
        <taxon>Paracoccaceae</taxon>
        <taxon>Marinibacterium</taxon>
    </lineage>
</organism>
<comment type="caution">
    <text evidence="1">The sequence shown here is derived from an EMBL/GenBank/DDBJ whole genome shotgun (WGS) entry which is preliminary data.</text>
</comment>
<accession>A0A225NEH0</accession>
<dbReference type="EMBL" id="AQQR01000010">
    <property type="protein sequence ID" value="OWU71003.1"/>
    <property type="molecule type" value="Genomic_DNA"/>
</dbReference>
<dbReference type="Proteomes" id="UP000215377">
    <property type="component" value="Unassembled WGS sequence"/>
</dbReference>
<dbReference type="Pfam" id="PF07704">
    <property type="entry name" value="PSK_trans_fac"/>
    <property type="match status" value="1"/>
</dbReference>
<dbReference type="InterPro" id="IPR011660">
    <property type="entry name" value="VapB-like"/>
</dbReference>
<sequence length="81" mass="9030">MPLYVKDPAVSDLAQRLARLRGLSKTEAVRLALEHELERAEAAPDLVDRGTAFVRALHARTDRAKGQPVDKAFIDSLYETE</sequence>
<evidence type="ECO:0000313" key="2">
    <source>
        <dbReference type="Proteomes" id="UP000215377"/>
    </source>
</evidence>
<reference evidence="1 2" key="1">
    <citation type="submission" date="2013-04" db="EMBL/GenBank/DDBJ databases">
        <title>Oceanicola sp. 22II1-22F33 Genome Sequencing.</title>
        <authorList>
            <person name="Lai Q."/>
            <person name="Li G."/>
            <person name="Shao Z."/>
        </authorList>
    </citation>
    <scope>NUCLEOTIDE SEQUENCE [LARGE SCALE GENOMIC DNA]</scope>
    <source>
        <strain evidence="1 2">22II1-22F33</strain>
    </source>
</reference>
<evidence type="ECO:0000313" key="1">
    <source>
        <dbReference type="EMBL" id="OWU71003.1"/>
    </source>
</evidence>
<dbReference type="OrthoDB" id="9814421at2"/>
<dbReference type="RefSeq" id="WP_088651556.1">
    <property type="nucleotide sequence ID" value="NZ_AQQR01000010.1"/>
</dbReference>
<name>A0A225NEH0_9RHOB</name>
<protein>
    <submittedName>
        <fullName evidence="1">Transcription factor</fullName>
    </submittedName>
</protein>
<keyword evidence="2" id="KW-1185">Reference proteome</keyword>